<dbReference type="GO" id="GO:0005739">
    <property type="term" value="C:mitochondrion"/>
    <property type="evidence" value="ECO:0007669"/>
    <property type="project" value="TreeGrafter"/>
</dbReference>
<dbReference type="PANTHER" id="PTHR11695">
    <property type="entry name" value="ALCOHOL DEHYDROGENASE RELATED"/>
    <property type="match status" value="1"/>
</dbReference>
<feature type="domain" description="Enoyl reductase (ER)" evidence="1">
    <location>
        <begin position="17"/>
        <end position="347"/>
    </location>
</feature>
<dbReference type="STRING" id="436010.A0A166JHN6"/>
<dbReference type="Proteomes" id="UP000076532">
    <property type="component" value="Unassembled WGS sequence"/>
</dbReference>
<dbReference type="CDD" id="cd08267">
    <property type="entry name" value="MDR1"/>
    <property type="match status" value="1"/>
</dbReference>
<dbReference type="SUPFAM" id="SSF51735">
    <property type="entry name" value="NAD(P)-binding Rossmann-fold domains"/>
    <property type="match status" value="1"/>
</dbReference>
<dbReference type="Pfam" id="PF13602">
    <property type="entry name" value="ADH_zinc_N_2"/>
    <property type="match status" value="1"/>
</dbReference>
<dbReference type="SMART" id="SM00829">
    <property type="entry name" value="PKS_ER"/>
    <property type="match status" value="1"/>
</dbReference>
<evidence type="ECO:0000313" key="3">
    <source>
        <dbReference type="Proteomes" id="UP000076532"/>
    </source>
</evidence>
<dbReference type="GO" id="GO:0016491">
    <property type="term" value="F:oxidoreductase activity"/>
    <property type="evidence" value="ECO:0007669"/>
    <property type="project" value="InterPro"/>
</dbReference>
<dbReference type="Gene3D" id="3.40.50.720">
    <property type="entry name" value="NAD(P)-binding Rossmann-like Domain"/>
    <property type="match status" value="1"/>
</dbReference>
<dbReference type="Gene3D" id="3.90.180.10">
    <property type="entry name" value="Medium-chain alcohol dehydrogenases, catalytic domain"/>
    <property type="match status" value="1"/>
</dbReference>
<keyword evidence="3" id="KW-1185">Reference proteome</keyword>
<organism evidence="2 3">
    <name type="scientific">Athelia psychrophila</name>
    <dbReference type="NCBI Taxonomy" id="1759441"/>
    <lineage>
        <taxon>Eukaryota</taxon>
        <taxon>Fungi</taxon>
        <taxon>Dikarya</taxon>
        <taxon>Basidiomycota</taxon>
        <taxon>Agaricomycotina</taxon>
        <taxon>Agaricomycetes</taxon>
        <taxon>Agaricomycetidae</taxon>
        <taxon>Atheliales</taxon>
        <taxon>Atheliaceae</taxon>
        <taxon>Athelia</taxon>
    </lineage>
</organism>
<reference evidence="2 3" key="1">
    <citation type="journal article" date="2016" name="Mol. Biol. Evol.">
        <title>Comparative Genomics of Early-Diverging Mushroom-Forming Fungi Provides Insights into the Origins of Lignocellulose Decay Capabilities.</title>
        <authorList>
            <person name="Nagy L.G."/>
            <person name="Riley R."/>
            <person name="Tritt A."/>
            <person name="Adam C."/>
            <person name="Daum C."/>
            <person name="Floudas D."/>
            <person name="Sun H."/>
            <person name="Yadav J.S."/>
            <person name="Pangilinan J."/>
            <person name="Larsson K.H."/>
            <person name="Matsuura K."/>
            <person name="Barry K."/>
            <person name="Labutti K."/>
            <person name="Kuo R."/>
            <person name="Ohm R.A."/>
            <person name="Bhattacharya S.S."/>
            <person name="Shirouzu T."/>
            <person name="Yoshinaga Y."/>
            <person name="Martin F.M."/>
            <person name="Grigoriev I.V."/>
            <person name="Hibbett D.S."/>
        </authorList>
    </citation>
    <scope>NUCLEOTIDE SEQUENCE [LARGE SCALE GENOMIC DNA]</scope>
    <source>
        <strain evidence="2 3">CBS 109695</strain>
    </source>
</reference>
<dbReference type="OrthoDB" id="3509362at2759"/>
<dbReference type="InterPro" id="IPR036291">
    <property type="entry name" value="NAD(P)-bd_dom_sf"/>
</dbReference>
<dbReference type="SUPFAM" id="SSF50129">
    <property type="entry name" value="GroES-like"/>
    <property type="match status" value="1"/>
</dbReference>
<evidence type="ECO:0000313" key="2">
    <source>
        <dbReference type="EMBL" id="KZP20869.1"/>
    </source>
</evidence>
<dbReference type="InterPro" id="IPR050700">
    <property type="entry name" value="YIM1/Zinc_Alcohol_DH_Fams"/>
</dbReference>
<accession>A0A166JHN6</accession>
<gene>
    <name evidence="2" type="ORF">FIBSPDRAFT_954298</name>
</gene>
<dbReference type="InterPro" id="IPR020843">
    <property type="entry name" value="ER"/>
</dbReference>
<dbReference type="AlphaFoldDB" id="A0A166JHN6"/>
<dbReference type="EMBL" id="KV417552">
    <property type="protein sequence ID" value="KZP20869.1"/>
    <property type="molecule type" value="Genomic_DNA"/>
</dbReference>
<name>A0A166JHN6_9AGAM</name>
<dbReference type="InterPro" id="IPR013154">
    <property type="entry name" value="ADH-like_N"/>
</dbReference>
<proteinExistence type="predicted"/>
<sequence length="354" mass="37905">MSIPTVQKTWKVVRQGRPSQALVFDEQAAVPSELQPGEVLVKVKAAALNPVGYKLMGMLPNFLAGRPYPAENDLSGVIVAVHGDSETEFKVGDSVFGIIPVDLQRATKQGALTQYTRVPASYLAPLPSDVSFVQAAGFPLAAMTAWQGLFQYGKLEPGQTVFVNGGSSSVGGFAIQMAKAKGIRVVASASPGNEAYVRSLGADEFIDYTAAPLHQTLATNAPSPKFHVILDAVGLSDPSLYTNSRAYLAPGGIYLNTGPAPSFSLGSIAELFGLVFHAYLRPRWLGGVPSAFKIFMLKYSRDDLHAIAQLIQEGKLKPTVDSVFALEDSLKAYERILSHRAKGKVIVRVDPEAE</sequence>
<dbReference type="Pfam" id="PF08240">
    <property type="entry name" value="ADH_N"/>
    <property type="match status" value="1"/>
</dbReference>
<dbReference type="InterPro" id="IPR011032">
    <property type="entry name" value="GroES-like_sf"/>
</dbReference>
<evidence type="ECO:0000259" key="1">
    <source>
        <dbReference type="SMART" id="SM00829"/>
    </source>
</evidence>
<protein>
    <submittedName>
        <fullName evidence="2">NAD(P)-binding protein</fullName>
    </submittedName>
</protein>
<dbReference type="PANTHER" id="PTHR11695:SF294">
    <property type="entry name" value="RETICULON-4-INTERACTING PROTEIN 1, MITOCHONDRIAL"/>
    <property type="match status" value="1"/>
</dbReference>